<feature type="signal peptide" evidence="16">
    <location>
        <begin position="1"/>
        <end position="17"/>
    </location>
</feature>
<dbReference type="PROSITE" id="PS51473">
    <property type="entry name" value="GNK2"/>
    <property type="match status" value="2"/>
</dbReference>
<reference evidence="18 19" key="1">
    <citation type="submission" date="2017-07" db="EMBL/GenBank/DDBJ databases">
        <title>An improved, manually edited Actinidia chinensis var. chinensis (kiwifruit) genome highlights the challenges associated with draft genomes and gene prediction in plants.</title>
        <authorList>
            <person name="Pilkington S."/>
            <person name="Crowhurst R."/>
            <person name="Hilario E."/>
            <person name="Nardozza S."/>
            <person name="Fraser L."/>
            <person name="Peng Y."/>
            <person name="Gunaseelan K."/>
            <person name="Simpson R."/>
            <person name="Tahir J."/>
            <person name="Deroles S."/>
            <person name="Templeton K."/>
            <person name="Luo Z."/>
            <person name="Davy M."/>
            <person name="Cheng C."/>
            <person name="Mcneilage M."/>
            <person name="Scaglione D."/>
            <person name="Liu Y."/>
            <person name="Zhang Q."/>
            <person name="Datson P."/>
            <person name="De Silva N."/>
            <person name="Gardiner S."/>
            <person name="Bassett H."/>
            <person name="Chagne D."/>
            <person name="Mccallum J."/>
            <person name="Dzierzon H."/>
            <person name="Deng C."/>
            <person name="Wang Y.-Y."/>
            <person name="Barron N."/>
            <person name="Manako K."/>
            <person name="Bowen J."/>
            <person name="Foster T."/>
            <person name="Erridge Z."/>
            <person name="Tiffin H."/>
            <person name="Waite C."/>
            <person name="Davies K."/>
            <person name="Grierson E."/>
            <person name="Laing W."/>
            <person name="Kirk R."/>
            <person name="Chen X."/>
            <person name="Wood M."/>
            <person name="Montefiori M."/>
            <person name="Brummell D."/>
            <person name="Schwinn K."/>
            <person name="Catanach A."/>
            <person name="Fullerton C."/>
            <person name="Li D."/>
            <person name="Meiyalaghan S."/>
            <person name="Nieuwenhuizen N."/>
            <person name="Read N."/>
            <person name="Prakash R."/>
            <person name="Hunter D."/>
            <person name="Zhang H."/>
            <person name="Mckenzie M."/>
            <person name="Knabel M."/>
            <person name="Harris A."/>
            <person name="Allan A."/>
            <person name="Chen A."/>
            <person name="Janssen B."/>
            <person name="Plunkett B."/>
            <person name="Dwamena C."/>
            <person name="Voogd C."/>
            <person name="Leif D."/>
            <person name="Lafferty D."/>
            <person name="Souleyre E."/>
            <person name="Varkonyi-Gasic E."/>
            <person name="Gambi F."/>
            <person name="Hanley J."/>
            <person name="Yao J.-L."/>
            <person name="Cheung J."/>
            <person name="David K."/>
            <person name="Warren B."/>
            <person name="Marsh K."/>
            <person name="Snowden K."/>
            <person name="Lin-Wang K."/>
            <person name="Brian L."/>
            <person name="Martinez-Sanchez M."/>
            <person name="Wang M."/>
            <person name="Ileperuma N."/>
            <person name="Macnee N."/>
            <person name="Campin R."/>
            <person name="Mcatee P."/>
            <person name="Drummond R."/>
            <person name="Espley R."/>
            <person name="Ireland H."/>
            <person name="Wu R."/>
            <person name="Atkinson R."/>
            <person name="Karunairetnam S."/>
            <person name="Bulley S."/>
            <person name="Chunkath S."/>
            <person name="Hanley Z."/>
            <person name="Storey R."/>
            <person name="Thrimawithana A."/>
            <person name="Thomson S."/>
            <person name="David C."/>
            <person name="Testolin R."/>
        </authorList>
    </citation>
    <scope>NUCLEOTIDE SEQUENCE [LARGE SCALE GENOMIC DNA]</scope>
    <source>
        <strain evidence="19">cv. Red5</strain>
        <tissue evidence="18">Young leaf</tissue>
    </source>
</reference>
<keyword evidence="8" id="KW-0965">Cell junction</keyword>
<dbReference type="PANTHER" id="PTHR32080:SF31">
    <property type="entry name" value="PLASMODESMATA-LOCATED PROTEIN 6"/>
    <property type="match status" value="1"/>
</dbReference>
<evidence type="ECO:0000256" key="9">
    <source>
        <dbReference type="ARBA" id="ARBA00022989"/>
    </source>
</evidence>
<dbReference type="Gene3D" id="3.30.430.20">
    <property type="entry name" value="Gnk2 domain, C-X8-C-X2-C motif"/>
    <property type="match status" value="2"/>
</dbReference>
<protein>
    <submittedName>
        <fullName evidence="18">Cysteine-rich repeat secretory protein like</fullName>
    </submittedName>
</protein>
<accession>A0A2R6PAU5</accession>
<evidence type="ECO:0000256" key="7">
    <source>
        <dbReference type="ARBA" id="ARBA00022737"/>
    </source>
</evidence>
<dbReference type="Proteomes" id="UP000241394">
    <property type="component" value="Chromosome LG27"/>
</dbReference>
<evidence type="ECO:0000259" key="17">
    <source>
        <dbReference type="PROSITE" id="PS51473"/>
    </source>
</evidence>
<comment type="subunit">
    <text evidence="14">(Microbial infection) Interacts with Grapevine fanleaf virus (GFLV) 2B-MP.</text>
</comment>
<keyword evidence="10 15" id="KW-0472">Membrane</keyword>
<sequence>MSFQLLSLSSLFSLCLTISILTHPSSSAVDSFVYGGCSQQKCAPGTPYETNVNSLLTSLVNSAAFATYNNFKISVPGSGPNDVVYGIFQCRGDVRNSDCRECVSRSVSQLGVLCVNTAGGALQLEGCFVKYDNVSFLGVQDKSVVMKKCGPSIGYDSDSLTRRDGVLDELAAGGQYFRVCGSGKLQGVAQCVQDLSVSECQDCLAEAIGRLKSECGPSAWGDMFLGKCYARYSERGDYSRDDNGYHDHHDDHDNIDDNDTEKTLAILIGLIAGVSLLIFFLSVLRRSLDKK</sequence>
<feature type="chain" id="PRO_5015361148" evidence="16">
    <location>
        <begin position="18"/>
        <end position="291"/>
    </location>
</feature>
<keyword evidence="2" id="KW-0813">Transport</keyword>
<evidence type="ECO:0000256" key="3">
    <source>
        <dbReference type="ARBA" id="ARBA00022475"/>
    </source>
</evidence>
<dbReference type="STRING" id="1590841.A0A2R6PAU5"/>
<organism evidence="18 19">
    <name type="scientific">Actinidia chinensis var. chinensis</name>
    <name type="common">Chinese soft-hair kiwi</name>
    <dbReference type="NCBI Taxonomy" id="1590841"/>
    <lineage>
        <taxon>Eukaryota</taxon>
        <taxon>Viridiplantae</taxon>
        <taxon>Streptophyta</taxon>
        <taxon>Embryophyta</taxon>
        <taxon>Tracheophyta</taxon>
        <taxon>Spermatophyta</taxon>
        <taxon>Magnoliopsida</taxon>
        <taxon>eudicotyledons</taxon>
        <taxon>Gunneridae</taxon>
        <taxon>Pentapetalae</taxon>
        <taxon>asterids</taxon>
        <taxon>Ericales</taxon>
        <taxon>Actinidiaceae</taxon>
        <taxon>Actinidia</taxon>
    </lineage>
</organism>
<feature type="non-terminal residue" evidence="18">
    <location>
        <position position="291"/>
    </location>
</feature>
<evidence type="ECO:0000256" key="16">
    <source>
        <dbReference type="SAM" id="SignalP"/>
    </source>
</evidence>
<dbReference type="PANTHER" id="PTHR32080">
    <property type="entry name" value="ANTIFUNGAL PROTEIN GINKBILOBIN-2-LIKE"/>
    <property type="match status" value="1"/>
</dbReference>
<dbReference type="FunFam" id="3.30.430.20:FF:000001">
    <property type="entry name" value="cysteine-rich repeat secretory protein 3"/>
    <property type="match status" value="1"/>
</dbReference>
<keyword evidence="9 15" id="KW-1133">Transmembrane helix</keyword>
<keyword evidence="5 15" id="KW-0812">Transmembrane</keyword>
<proteinExistence type="inferred from homology"/>
<keyword evidence="6 16" id="KW-0732">Signal</keyword>
<evidence type="ECO:0000256" key="14">
    <source>
        <dbReference type="ARBA" id="ARBA00064287"/>
    </source>
</evidence>
<evidence type="ECO:0000256" key="4">
    <source>
        <dbReference type="ARBA" id="ARBA00022581"/>
    </source>
</evidence>
<dbReference type="GO" id="GO:0005886">
    <property type="term" value="C:plasma membrane"/>
    <property type="evidence" value="ECO:0007669"/>
    <property type="project" value="UniProtKB-SubCell"/>
</dbReference>
<comment type="subcellular location">
    <subcellularLocation>
        <location evidence="12">Cell junction</location>
        <location evidence="12">Plasmodesma</location>
    </subcellularLocation>
    <subcellularLocation>
        <location evidence="1">Cell membrane</location>
        <topology evidence="1">Single-pass type I membrane protein</topology>
    </subcellularLocation>
</comment>
<dbReference type="FunFam" id="3.30.430.20:FF:000020">
    <property type="entry name" value="Cysteine-rich repeat secretory protein 60"/>
    <property type="match status" value="1"/>
</dbReference>
<dbReference type="GO" id="GO:0009506">
    <property type="term" value="C:plasmodesma"/>
    <property type="evidence" value="ECO:0007669"/>
    <property type="project" value="UniProtKB-SubCell"/>
</dbReference>
<dbReference type="InterPro" id="IPR051378">
    <property type="entry name" value="Cell2Cell_Antifungal"/>
</dbReference>
<dbReference type="AlphaFoldDB" id="A0A2R6PAU5"/>
<dbReference type="InterPro" id="IPR002902">
    <property type="entry name" value="GNK2"/>
</dbReference>
<evidence type="ECO:0000256" key="10">
    <source>
        <dbReference type="ARBA" id="ARBA00023136"/>
    </source>
</evidence>
<evidence type="ECO:0000256" key="2">
    <source>
        <dbReference type="ARBA" id="ARBA00022448"/>
    </source>
</evidence>
<evidence type="ECO:0000256" key="11">
    <source>
        <dbReference type="ARBA" id="ARBA00023157"/>
    </source>
</evidence>
<feature type="domain" description="Gnk2-homologous" evidence="17">
    <location>
        <begin position="137"/>
        <end position="237"/>
    </location>
</feature>
<dbReference type="OrthoDB" id="1097929at2759"/>
<evidence type="ECO:0000256" key="6">
    <source>
        <dbReference type="ARBA" id="ARBA00022729"/>
    </source>
</evidence>
<evidence type="ECO:0000256" key="15">
    <source>
        <dbReference type="SAM" id="Phobius"/>
    </source>
</evidence>
<dbReference type="InterPro" id="IPR038408">
    <property type="entry name" value="GNK2_sf"/>
</dbReference>
<comment type="caution">
    <text evidence="18">The sequence shown here is derived from an EMBL/GenBank/DDBJ whole genome shotgun (WGS) entry which is preliminary data.</text>
</comment>
<feature type="domain" description="Gnk2-homologous" evidence="17">
    <location>
        <begin position="30"/>
        <end position="136"/>
    </location>
</feature>
<dbReference type="EMBL" id="NKQK01000027">
    <property type="protein sequence ID" value="PSR88129.1"/>
    <property type="molecule type" value="Genomic_DNA"/>
</dbReference>
<feature type="transmembrane region" description="Helical" evidence="15">
    <location>
        <begin position="264"/>
        <end position="284"/>
    </location>
</feature>
<comment type="similarity">
    <text evidence="13">Belongs to the cysteine-rich repeat secretory protein family. Plasmodesmata-located proteins (PDLD) subfamily.</text>
</comment>
<keyword evidence="3" id="KW-1003">Cell membrane</keyword>
<dbReference type="InParanoid" id="A0A2R6PAU5"/>
<reference evidence="19" key="2">
    <citation type="journal article" date="2018" name="BMC Genomics">
        <title>A manually annotated Actinidia chinensis var. chinensis (kiwifruit) genome highlights the challenges associated with draft genomes and gene prediction in plants.</title>
        <authorList>
            <person name="Pilkington S.M."/>
            <person name="Crowhurst R."/>
            <person name="Hilario E."/>
            <person name="Nardozza S."/>
            <person name="Fraser L."/>
            <person name="Peng Y."/>
            <person name="Gunaseelan K."/>
            <person name="Simpson R."/>
            <person name="Tahir J."/>
            <person name="Deroles S.C."/>
            <person name="Templeton K."/>
            <person name="Luo Z."/>
            <person name="Davy M."/>
            <person name="Cheng C."/>
            <person name="McNeilage M."/>
            <person name="Scaglione D."/>
            <person name="Liu Y."/>
            <person name="Zhang Q."/>
            <person name="Datson P."/>
            <person name="De Silva N."/>
            <person name="Gardiner S.E."/>
            <person name="Bassett H."/>
            <person name="Chagne D."/>
            <person name="McCallum J."/>
            <person name="Dzierzon H."/>
            <person name="Deng C."/>
            <person name="Wang Y.Y."/>
            <person name="Barron L."/>
            <person name="Manako K."/>
            <person name="Bowen J."/>
            <person name="Foster T.M."/>
            <person name="Erridge Z.A."/>
            <person name="Tiffin H."/>
            <person name="Waite C.N."/>
            <person name="Davies K.M."/>
            <person name="Grierson E.P."/>
            <person name="Laing W.A."/>
            <person name="Kirk R."/>
            <person name="Chen X."/>
            <person name="Wood M."/>
            <person name="Montefiori M."/>
            <person name="Brummell D.A."/>
            <person name="Schwinn K.E."/>
            <person name="Catanach A."/>
            <person name="Fullerton C."/>
            <person name="Li D."/>
            <person name="Meiyalaghan S."/>
            <person name="Nieuwenhuizen N."/>
            <person name="Read N."/>
            <person name="Prakash R."/>
            <person name="Hunter D."/>
            <person name="Zhang H."/>
            <person name="McKenzie M."/>
            <person name="Knabel M."/>
            <person name="Harris A."/>
            <person name="Allan A.C."/>
            <person name="Gleave A."/>
            <person name="Chen A."/>
            <person name="Janssen B.J."/>
            <person name="Plunkett B."/>
            <person name="Ampomah-Dwamena C."/>
            <person name="Voogd C."/>
            <person name="Leif D."/>
            <person name="Lafferty D."/>
            <person name="Souleyre E.J.F."/>
            <person name="Varkonyi-Gasic E."/>
            <person name="Gambi F."/>
            <person name="Hanley J."/>
            <person name="Yao J.L."/>
            <person name="Cheung J."/>
            <person name="David K.M."/>
            <person name="Warren B."/>
            <person name="Marsh K."/>
            <person name="Snowden K.C."/>
            <person name="Lin-Wang K."/>
            <person name="Brian L."/>
            <person name="Martinez-Sanchez M."/>
            <person name="Wang M."/>
            <person name="Ileperuma N."/>
            <person name="Macnee N."/>
            <person name="Campin R."/>
            <person name="McAtee P."/>
            <person name="Drummond R.S.M."/>
            <person name="Espley R.V."/>
            <person name="Ireland H.S."/>
            <person name="Wu R."/>
            <person name="Atkinson R.G."/>
            <person name="Karunairetnam S."/>
            <person name="Bulley S."/>
            <person name="Chunkath S."/>
            <person name="Hanley Z."/>
            <person name="Storey R."/>
            <person name="Thrimawithana A.H."/>
            <person name="Thomson S."/>
            <person name="David C."/>
            <person name="Testolin R."/>
            <person name="Huang H."/>
            <person name="Hellens R.P."/>
            <person name="Schaffer R.J."/>
        </authorList>
    </citation>
    <scope>NUCLEOTIDE SEQUENCE [LARGE SCALE GENOMIC DNA]</scope>
    <source>
        <strain evidence="19">cv. Red5</strain>
    </source>
</reference>
<evidence type="ECO:0000313" key="18">
    <source>
        <dbReference type="EMBL" id="PSR88129.1"/>
    </source>
</evidence>
<keyword evidence="7" id="KW-0677">Repeat</keyword>
<dbReference type="GO" id="GO:0042742">
    <property type="term" value="P:defense response to bacterium"/>
    <property type="evidence" value="ECO:0007669"/>
    <property type="project" value="TreeGrafter"/>
</dbReference>
<dbReference type="Pfam" id="PF01657">
    <property type="entry name" value="Stress-antifung"/>
    <property type="match status" value="2"/>
</dbReference>
<evidence type="ECO:0000256" key="13">
    <source>
        <dbReference type="ARBA" id="ARBA00038393"/>
    </source>
</evidence>
<evidence type="ECO:0000313" key="19">
    <source>
        <dbReference type="Proteomes" id="UP000241394"/>
    </source>
</evidence>
<dbReference type="OMA" id="GGCSQAK"/>
<keyword evidence="11" id="KW-1015">Disulfide bond</keyword>
<evidence type="ECO:0000256" key="12">
    <source>
        <dbReference type="ARBA" id="ARBA00024184"/>
    </source>
</evidence>
<evidence type="ECO:0000256" key="8">
    <source>
        <dbReference type="ARBA" id="ARBA00022949"/>
    </source>
</evidence>
<dbReference type="Gramene" id="PSR88129">
    <property type="protein sequence ID" value="PSR88129"/>
    <property type="gene ID" value="CEY00_Acc31159"/>
</dbReference>
<name>A0A2R6PAU5_ACTCC</name>
<evidence type="ECO:0000256" key="1">
    <source>
        <dbReference type="ARBA" id="ARBA00004251"/>
    </source>
</evidence>
<dbReference type="CDD" id="cd23509">
    <property type="entry name" value="Gnk2-like"/>
    <property type="match status" value="2"/>
</dbReference>
<evidence type="ECO:0000256" key="5">
    <source>
        <dbReference type="ARBA" id="ARBA00022692"/>
    </source>
</evidence>
<gene>
    <name evidence="18" type="ORF">CEY00_Acc31159</name>
</gene>
<keyword evidence="19" id="KW-1185">Reference proteome</keyword>
<keyword evidence="4" id="KW-0945">Host-virus interaction</keyword>